<evidence type="ECO:0000259" key="2">
    <source>
        <dbReference type="Pfam" id="PF06985"/>
    </source>
</evidence>
<evidence type="ECO:0000313" key="4">
    <source>
        <dbReference type="Proteomes" id="UP001147695"/>
    </source>
</evidence>
<dbReference type="Proteomes" id="UP001147695">
    <property type="component" value="Unassembled WGS sequence"/>
</dbReference>
<feature type="region of interest" description="Disordered" evidence="1">
    <location>
        <begin position="960"/>
        <end position="997"/>
    </location>
</feature>
<feature type="compositionally biased region" description="Basic and acidic residues" evidence="1">
    <location>
        <begin position="977"/>
        <end position="991"/>
    </location>
</feature>
<feature type="region of interest" description="Disordered" evidence="1">
    <location>
        <begin position="250"/>
        <end position="303"/>
    </location>
</feature>
<dbReference type="InterPro" id="IPR010730">
    <property type="entry name" value="HET"/>
</dbReference>
<reference evidence="3" key="1">
    <citation type="submission" date="2022-12" db="EMBL/GenBank/DDBJ databases">
        <authorList>
            <person name="Petersen C."/>
        </authorList>
    </citation>
    <scope>NUCLEOTIDE SEQUENCE</scope>
    <source>
        <strain evidence="3">IBT 35673</strain>
    </source>
</reference>
<sequence length="1301" mass="145520">MNHFGTLGSALQDSIVSNSALKEAIDIGSYLTDRSKRLKDIVLNDTQKHKIRRILNHFLIPTISPKFVDDDAGNSHDDKDVPDSWLSNAEEELKTPARMIDIDTMNMVPTYNLGLQDQYCIVSHSWKGSELTYGYFNEAKSFKPKNNSVGAESQQHSNDVSNTVNKCKSDIEDLETKINDALPHVRARSDGQRPQDIGTLLQWYADANAAEWSLGNSQKKLHDAKATVASADREAKFYTDLMQSINTLNRQDSSADKSAASPQASETPQTPETTRVDSAIQTPTKESQESSVSSQTPEMAQVKSAIEKLKEEARQNSALAEEKHQKAVESRNEIESTIIFFDKNRELCYGIEALLVALQHIRSSRKILESIAQTKKLFDKHFPGGGKRYVWLDTCCINKADSFELSESLSLMGDWYANADLCLVHLDTPRDEMSWIEEWKYWKNPSHVPVPLNMTSYDQIGSGVEAADKAKYQVEWATRGWTLQELVLSKVTYYVNSHWQNLPRPIEVLGPLYFLRAFLPSYLSHPFVKSHIDDTLSRIRIDELKKLLSPEFIKPGMSEEQELATMLQTLGFVSPRSLKETLAECQIGKAVVTASRHMTIVVKDLLSKKNISENSSLLVLTDDDHLNEKVTLFSHLLYALAELTSDQILGDRRFIAGFSNVQNMTNWIGGSLGDCSASTSLVAASQRVTTVSTDQAYSLMGILGVRFAAFPAEGLPKALARLLDEVVISYNDVSVFNWTGKHRGSHLQGRSLYPTSIDAFVDPANNPLVKSKARTSKHILDLFRAQRVRQSKTATEINKILTKMLASSKELPDQCSFFDTLSKLAIEIRKTSFEKLESHIRRLEEIAKQLNTFVLEELKKSDEEIKSVSVSDKPNKTMLMDSFPKSLKTAKIEVPKFSFGRKKGSAQPTEKAEPVESETPGTPGTSKAEDQEAQYQELDSKIQEVINVLSETEERVLEEKADKELALGAQSDTSTPHGEERRSSPIEEGRRMVCPNPITVGSGGIRGVFDIQRIIVTMIEPQTLRSRVRSAVKGQKIDGWCTISTGLSVTLVAFSVERDILEQQLDLAEVINSFLEPEEPNQSDGVLFKTPEQAKVARMINFVQKPNLEGIAGEWVLTRFSGVPGAKWFLSQLVLGAGNDFYGRRIATDAFSFEDAAPEQGLTQYWHQFTMEKKNRTCDTLGMYLKHHKMFKAAGNEWRQALKIEGNSEGNDKTGIQGELESIWDVVENISVEKVVNVGKLSGFGIRGIGAGLWASHLEGRIEKGALKRVPVSLRTPVRDLDQNRKLLPAMFHAGREMHMF</sequence>
<name>A0A9W9QMY8_PENBR</name>
<gene>
    <name evidence="3" type="ORF">N7452_006192</name>
</gene>
<protein>
    <recommendedName>
        <fullName evidence="2">Heterokaryon incompatibility domain-containing protein</fullName>
    </recommendedName>
</protein>
<dbReference type="PANTHER" id="PTHR10622:SF10">
    <property type="entry name" value="HET DOMAIN-CONTAINING PROTEIN"/>
    <property type="match status" value="1"/>
</dbReference>
<feature type="compositionally biased region" description="Polar residues" evidence="1">
    <location>
        <begin position="260"/>
        <end position="273"/>
    </location>
</feature>
<proteinExistence type="predicted"/>
<dbReference type="Pfam" id="PF06985">
    <property type="entry name" value="HET"/>
    <property type="match status" value="1"/>
</dbReference>
<comment type="caution">
    <text evidence="3">The sequence shown here is derived from an EMBL/GenBank/DDBJ whole genome shotgun (WGS) entry which is preliminary data.</text>
</comment>
<feature type="region of interest" description="Disordered" evidence="1">
    <location>
        <begin position="898"/>
        <end position="932"/>
    </location>
</feature>
<evidence type="ECO:0000256" key="1">
    <source>
        <dbReference type="SAM" id="MobiDB-lite"/>
    </source>
</evidence>
<dbReference type="EMBL" id="JAPZBQ010000003">
    <property type="protein sequence ID" value="KAJ5339464.1"/>
    <property type="molecule type" value="Genomic_DNA"/>
</dbReference>
<accession>A0A9W9QMY8</accession>
<reference evidence="3" key="2">
    <citation type="journal article" date="2023" name="IMA Fungus">
        <title>Comparative genomic study of the Penicillium genus elucidates a diverse pangenome and 15 lateral gene transfer events.</title>
        <authorList>
            <person name="Petersen C."/>
            <person name="Sorensen T."/>
            <person name="Nielsen M.R."/>
            <person name="Sondergaard T.E."/>
            <person name="Sorensen J.L."/>
            <person name="Fitzpatrick D.A."/>
            <person name="Frisvad J.C."/>
            <person name="Nielsen K.L."/>
        </authorList>
    </citation>
    <scope>NUCLEOTIDE SEQUENCE</scope>
    <source>
        <strain evidence="3">IBT 35673</strain>
    </source>
</reference>
<organism evidence="3 4">
    <name type="scientific">Penicillium brevicompactum</name>
    <dbReference type="NCBI Taxonomy" id="5074"/>
    <lineage>
        <taxon>Eukaryota</taxon>
        <taxon>Fungi</taxon>
        <taxon>Dikarya</taxon>
        <taxon>Ascomycota</taxon>
        <taxon>Pezizomycotina</taxon>
        <taxon>Eurotiomycetes</taxon>
        <taxon>Eurotiomycetidae</taxon>
        <taxon>Eurotiales</taxon>
        <taxon>Aspergillaceae</taxon>
        <taxon>Penicillium</taxon>
    </lineage>
</organism>
<feature type="domain" description="Heterokaryon incompatibility" evidence="2">
    <location>
        <begin position="385"/>
        <end position="485"/>
    </location>
</feature>
<evidence type="ECO:0000313" key="3">
    <source>
        <dbReference type="EMBL" id="KAJ5339464.1"/>
    </source>
</evidence>
<feature type="compositionally biased region" description="Polar residues" evidence="1">
    <location>
        <begin position="279"/>
        <end position="298"/>
    </location>
</feature>
<dbReference type="PANTHER" id="PTHR10622">
    <property type="entry name" value="HET DOMAIN-CONTAINING PROTEIN"/>
    <property type="match status" value="1"/>
</dbReference>